<name>A0A1Y1UHV1_9TREE</name>
<evidence type="ECO:0000256" key="4">
    <source>
        <dbReference type="ARBA" id="ARBA00023136"/>
    </source>
</evidence>
<feature type="compositionally biased region" description="Low complexity" evidence="5">
    <location>
        <begin position="89"/>
        <end position="106"/>
    </location>
</feature>
<keyword evidence="4 6" id="KW-0472">Membrane</keyword>
<evidence type="ECO:0000256" key="2">
    <source>
        <dbReference type="ARBA" id="ARBA00022692"/>
    </source>
</evidence>
<gene>
    <name evidence="7" type="ORF">BD324DRAFT_650142</name>
</gene>
<protein>
    <submittedName>
        <fullName evidence="7">Magnesium transporter NIPA-domain-containing protein</fullName>
    </submittedName>
</protein>
<feature type="region of interest" description="Disordered" evidence="5">
    <location>
        <begin position="485"/>
        <end position="510"/>
    </location>
</feature>
<sequence>MTRIASVSTSSLIGVAIACGGNVLISLALTVQKLAHQRQNEELIASKSSSGRSSPDHDEPDVDPGPDYQSESSYHDEPSPTPSPKARIVEAVPVVVVPTTPGGEVPSTLIPSRAKGQETSRQSPSDRHAEIGESSKRRSSEEARETGARTDIRSLQLVPDPGPSHPRSRLPSPTPIRIPPRYKTDIDLSSNEDSGHIRKSDNDPSDRHRGRKRSSRHQSGEQKNKDEDKPEVEEGQYLKSKLWWLGMCLIAVGEGGNFLSYGFAPASVVAPLGTVALIANCIFAPLILRERFHAKELIGMGLAIVGAVTVVYSSNASNPRLDPDGLVHAIRQVPFIVYTCLNLVAMVILSLLSRSHKYGAKYIGIDVGVCALFGGYTVLSTKALSSLLSTIFLSAFASWITWVLVVVLIVTSVLQVKFLNRALMRFQSKEVIPTQFVFFSLAAIIGSAVLYQEFRDITPSSFINFVFGIATTFLGVHLLTSFSEEEEEPSDESTPDQSRATSPTVTYRPLPRAMPTNASLNVLLPSTSRISSHSNGLSASLNERTPLLVPIASPETLANGLSPGEGGVASLGRIKLVKKTSTGDFTPTLGLSSQAGFLLMATTPPSAPLPGNFGRRASNLRRPDLEEGRGRAPSSTRIQRGDSTERSSTLPG</sequence>
<comment type="caution">
    <text evidence="7">The sequence shown here is derived from an EMBL/GenBank/DDBJ whole genome shotgun (WGS) entry which is preliminary data.</text>
</comment>
<reference evidence="7 8" key="1">
    <citation type="submission" date="2017-03" db="EMBL/GenBank/DDBJ databases">
        <title>Widespread Adenine N6-methylation of Active Genes in Fungi.</title>
        <authorList>
            <consortium name="DOE Joint Genome Institute"/>
            <person name="Mondo S.J."/>
            <person name="Dannebaum R.O."/>
            <person name="Kuo R.C."/>
            <person name="Louie K.B."/>
            <person name="Bewick A.J."/>
            <person name="Labutti K."/>
            <person name="Haridas S."/>
            <person name="Kuo A."/>
            <person name="Salamov A."/>
            <person name="Ahrendt S.R."/>
            <person name="Lau R."/>
            <person name="Bowen B.P."/>
            <person name="Lipzen A."/>
            <person name="Sullivan W."/>
            <person name="Andreopoulos W.B."/>
            <person name="Clum A."/>
            <person name="Lindquist E."/>
            <person name="Daum C."/>
            <person name="Northen T.R."/>
            <person name="Ramamoorthy G."/>
            <person name="Schmitz R.J."/>
            <person name="Gryganskyi A."/>
            <person name="Culley D."/>
            <person name="Magnuson J."/>
            <person name="James T.Y."/>
            <person name="O'Malley M.A."/>
            <person name="Stajich J.E."/>
            <person name="Spatafora J.W."/>
            <person name="Visel A."/>
            <person name="Grigoriev I.V."/>
        </authorList>
    </citation>
    <scope>NUCLEOTIDE SEQUENCE [LARGE SCALE GENOMIC DNA]</scope>
    <source>
        <strain evidence="7 8">NRRL Y-17943</strain>
    </source>
</reference>
<keyword evidence="2 6" id="KW-0812">Transmembrane</keyword>
<feature type="compositionally biased region" description="Basic and acidic residues" evidence="5">
    <location>
        <begin position="193"/>
        <end position="207"/>
    </location>
</feature>
<feature type="compositionally biased region" description="Basic and acidic residues" evidence="5">
    <location>
        <begin position="124"/>
        <end position="152"/>
    </location>
</feature>
<evidence type="ECO:0000256" key="5">
    <source>
        <dbReference type="SAM" id="MobiDB-lite"/>
    </source>
</evidence>
<dbReference type="RefSeq" id="XP_021871556.1">
    <property type="nucleotide sequence ID" value="XM_022018105.1"/>
</dbReference>
<dbReference type="EMBL" id="NBSH01000005">
    <property type="protein sequence ID" value="ORX37569.1"/>
    <property type="molecule type" value="Genomic_DNA"/>
</dbReference>
<feature type="transmembrane region" description="Helical" evidence="6">
    <location>
        <begin position="462"/>
        <end position="480"/>
    </location>
</feature>
<feature type="compositionally biased region" description="Acidic residues" evidence="5">
    <location>
        <begin position="485"/>
        <end position="494"/>
    </location>
</feature>
<dbReference type="InterPro" id="IPR008521">
    <property type="entry name" value="Mg_trans_NIPA"/>
</dbReference>
<feature type="transmembrane region" description="Helical" evidence="6">
    <location>
        <begin position="399"/>
        <end position="419"/>
    </location>
</feature>
<evidence type="ECO:0000256" key="3">
    <source>
        <dbReference type="ARBA" id="ARBA00022989"/>
    </source>
</evidence>
<dbReference type="AlphaFoldDB" id="A0A1Y1UHV1"/>
<evidence type="ECO:0000313" key="8">
    <source>
        <dbReference type="Proteomes" id="UP000193218"/>
    </source>
</evidence>
<feature type="region of interest" description="Disordered" evidence="5">
    <location>
        <begin position="42"/>
        <end position="232"/>
    </location>
</feature>
<dbReference type="PROSITE" id="PS51257">
    <property type="entry name" value="PROKAR_LIPOPROTEIN"/>
    <property type="match status" value="1"/>
</dbReference>
<feature type="compositionally biased region" description="Basic and acidic residues" evidence="5">
    <location>
        <begin position="218"/>
        <end position="228"/>
    </location>
</feature>
<dbReference type="SUPFAM" id="SSF103481">
    <property type="entry name" value="Multidrug resistance efflux transporter EmrE"/>
    <property type="match status" value="1"/>
</dbReference>
<feature type="transmembrane region" description="Helical" evidence="6">
    <location>
        <begin position="12"/>
        <end position="31"/>
    </location>
</feature>
<feature type="transmembrane region" description="Helical" evidence="6">
    <location>
        <begin position="359"/>
        <end position="379"/>
    </location>
</feature>
<keyword evidence="3 6" id="KW-1133">Transmembrane helix</keyword>
<feature type="transmembrane region" description="Helical" evidence="6">
    <location>
        <begin position="297"/>
        <end position="315"/>
    </location>
</feature>
<dbReference type="InParanoid" id="A0A1Y1UHV1"/>
<dbReference type="PANTHER" id="PTHR12570:SF65">
    <property type="entry name" value="MAGNESIUM TRANSPORTER NIPA9-RELATED"/>
    <property type="match status" value="1"/>
</dbReference>
<evidence type="ECO:0000256" key="6">
    <source>
        <dbReference type="SAM" id="Phobius"/>
    </source>
</evidence>
<feature type="compositionally biased region" description="Basic and acidic residues" evidence="5">
    <location>
        <begin position="621"/>
        <end position="630"/>
    </location>
</feature>
<dbReference type="PANTHER" id="PTHR12570">
    <property type="match status" value="1"/>
</dbReference>
<dbReference type="GO" id="GO:0016020">
    <property type="term" value="C:membrane"/>
    <property type="evidence" value="ECO:0007669"/>
    <property type="project" value="UniProtKB-SubCell"/>
</dbReference>
<dbReference type="Proteomes" id="UP000193218">
    <property type="component" value="Unassembled WGS sequence"/>
</dbReference>
<dbReference type="OrthoDB" id="165382at2759"/>
<feature type="transmembrane region" description="Helical" evidence="6">
    <location>
        <begin position="269"/>
        <end position="288"/>
    </location>
</feature>
<keyword evidence="8" id="KW-1185">Reference proteome</keyword>
<accession>A0A1Y1UHV1</accession>
<feature type="transmembrane region" description="Helical" evidence="6">
    <location>
        <begin position="431"/>
        <end position="450"/>
    </location>
</feature>
<comment type="subcellular location">
    <subcellularLocation>
        <location evidence="1">Membrane</location>
        <topology evidence="1">Multi-pass membrane protein</topology>
    </subcellularLocation>
</comment>
<dbReference type="Pfam" id="PF05653">
    <property type="entry name" value="Mg_trans_NIPA"/>
    <property type="match status" value="1"/>
</dbReference>
<feature type="region of interest" description="Disordered" evidence="5">
    <location>
        <begin position="602"/>
        <end position="652"/>
    </location>
</feature>
<evidence type="ECO:0000313" key="7">
    <source>
        <dbReference type="EMBL" id="ORX37569.1"/>
    </source>
</evidence>
<organism evidence="7 8">
    <name type="scientific">Kockovaella imperatae</name>
    <dbReference type="NCBI Taxonomy" id="4999"/>
    <lineage>
        <taxon>Eukaryota</taxon>
        <taxon>Fungi</taxon>
        <taxon>Dikarya</taxon>
        <taxon>Basidiomycota</taxon>
        <taxon>Agaricomycotina</taxon>
        <taxon>Tremellomycetes</taxon>
        <taxon>Tremellales</taxon>
        <taxon>Cuniculitremaceae</taxon>
        <taxon>Kockovaella</taxon>
    </lineage>
</organism>
<proteinExistence type="predicted"/>
<dbReference type="GO" id="GO:0015095">
    <property type="term" value="F:magnesium ion transmembrane transporter activity"/>
    <property type="evidence" value="ECO:0007669"/>
    <property type="project" value="InterPro"/>
</dbReference>
<evidence type="ECO:0000256" key="1">
    <source>
        <dbReference type="ARBA" id="ARBA00004141"/>
    </source>
</evidence>
<dbReference type="GeneID" id="33559914"/>
<dbReference type="InterPro" id="IPR037185">
    <property type="entry name" value="EmrE-like"/>
</dbReference>
<feature type="transmembrane region" description="Helical" evidence="6">
    <location>
        <begin position="335"/>
        <end position="352"/>
    </location>
</feature>